<feature type="compositionally biased region" description="Polar residues" evidence="1">
    <location>
        <begin position="54"/>
        <end position="64"/>
    </location>
</feature>
<sequence>MPNGDWHAQQVGAMEASALQREALSLLNILSRTTSKCDRLVPPHERPSRHNKSPIASSTWTTTGREGADAPYGIRCPDQAQGFSRSRLRLICLSITSVSERCAAAAKTLLYD</sequence>
<accession>A0A8H6LFH6</accession>
<reference evidence="2 3" key="1">
    <citation type="journal article" date="2020" name="bioRxiv">
        <title>A chromosome-scale genome assembly for the Fusarium oxysporum strain Fo5176 to establish a model Arabidopsis-fungal pathosystem.</title>
        <authorList>
            <person name="Fokkens L."/>
            <person name="Guo L."/>
            <person name="Dora S."/>
            <person name="Wang B."/>
            <person name="Ye K."/>
            <person name="Sanchez-Rodriguez C."/>
            <person name="Croll D."/>
        </authorList>
    </citation>
    <scope>NUCLEOTIDE SEQUENCE [LARGE SCALE GENOMIC DNA]</scope>
    <source>
        <strain evidence="2 3">Fo5176</strain>
    </source>
</reference>
<protein>
    <submittedName>
        <fullName evidence="2">Uncharacterized protein</fullName>
    </submittedName>
</protein>
<evidence type="ECO:0000256" key="1">
    <source>
        <dbReference type="SAM" id="MobiDB-lite"/>
    </source>
</evidence>
<dbReference type="Proteomes" id="UP000593570">
    <property type="component" value="Unassembled WGS sequence"/>
</dbReference>
<dbReference type="EMBL" id="JACDXP010000010">
    <property type="protein sequence ID" value="KAF6518239.1"/>
    <property type="molecule type" value="Genomic_DNA"/>
</dbReference>
<proteinExistence type="predicted"/>
<organism evidence="2 3">
    <name type="scientific">Fusarium oxysporum f. sp. conglutinans</name>
    <dbReference type="NCBI Taxonomy" id="100902"/>
    <lineage>
        <taxon>Eukaryota</taxon>
        <taxon>Fungi</taxon>
        <taxon>Dikarya</taxon>
        <taxon>Ascomycota</taxon>
        <taxon>Pezizomycotina</taxon>
        <taxon>Sordariomycetes</taxon>
        <taxon>Hypocreomycetidae</taxon>
        <taxon>Hypocreales</taxon>
        <taxon>Nectriaceae</taxon>
        <taxon>Fusarium</taxon>
        <taxon>Fusarium oxysporum species complex</taxon>
    </lineage>
</organism>
<name>A0A8H6LFH6_FUSOX</name>
<evidence type="ECO:0000313" key="3">
    <source>
        <dbReference type="Proteomes" id="UP000593570"/>
    </source>
</evidence>
<feature type="region of interest" description="Disordered" evidence="1">
    <location>
        <begin position="40"/>
        <end position="72"/>
    </location>
</feature>
<comment type="caution">
    <text evidence="2">The sequence shown here is derived from an EMBL/GenBank/DDBJ whole genome shotgun (WGS) entry which is preliminary data.</text>
</comment>
<evidence type="ECO:0000313" key="2">
    <source>
        <dbReference type="EMBL" id="KAF6518239.1"/>
    </source>
</evidence>
<gene>
    <name evidence="2" type="ORF">HZS61_002317</name>
</gene>
<dbReference type="AlphaFoldDB" id="A0A8H6LFH6"/>